<dbReference type="Pfam" id="PF22435">
    <property type="entry name" value="MRM3-like_sub_bind"/>
    <property type="match status" value="1"/>
</dbReference>
<dbReference type="GO" id="GO:0008173">
    <property type="term" value="F:RNA methyltransferase activity"/>
    <property type="evidence" value="ECO:0007669"/>
    <property type="project" value="InterPro"/>
</dbReference>
<keyword evidence="6" id="KW-1185">Reference proteome</keyword>
<dbReference type="AlphaFoldDB" id="A0A0M2STH7"/>
<dbReference type="SMART" id="SM00967">
    <property type="entry name" value="SpoU_sub_bind"/>
    <property type="match status" value="1"/>
</dbReference>
<comment type="similarity">
    <text evidence="1">Belongs to the class IV-like SAM-binding methyltransferase superfamily. RNA methyltransferase TrmH family.</text>
</comment>
<dbReference type="PATRIC" id="fig|1432562.3.peg.523"/>
<proteinExistence type="inferred from homology"/>
<dbReference type="GO" id="GO:0003723">
    <property type="term" value="F:RNA binding"/>
    <property type="evidence" value="ECO:0007669"/>
    <property type="project" value="InterPro"/>
</dbReference>
<organism evidence="5 6">
    <name type="scientific">Salinicoccus sediminis</name>
    <dbReference type="NCBI Taxonomy" id="1432562"/>
    <lineage>
        <taxon>Bacteria</taxon>
        <taxon>Bacillati</taxon>
        <taxon>Bacillota</taxon>
        <taxon>Bacilli</taxon>
        <taxon>Bacillales</taxon>
        <taxon>Staphylococcaceae</taxon>
        <taxon>Salinicoccus</taxon>
    </lineage>
</organism>
<dbReference type="GO" id="GO:0032259">
    <property type="term" value="P:methylation"/>
    <property type="evidence" value="ECO:0007669"/>
    <property type="project" value="UniProtKB-KW"/>
</dbReference>
<dbReference type="InterPro" id="IPR053888">
    <property type="entry name" value="MRM3-like_sub_bind"/>
</dbReference>
<feature type="domain" description="RNA 2-O ribose methyltransferase substrate binding" evidence="4">
    <location>
        <begin position="29"/>
        <end position="97"/>
    </location>
</feature>
<evidence type="ECO:0000259" key="4">
    <source>
        <dbReference type="SMART" id="SM00967"/>
    </source>
</evidence>
<evidence type="ECO:0000256" key="2">
    <source>
        <dbReference type="ARBA" id="ARBA00022603"/>
    </source>
</evidence>
<accession>A0A0M2STH7</accession>
<dbReference type="InterPro" id="IPR051259">
    <property type="entry name" value="rRNA_Methyltransferase"/>
</dbReference>
<dbReference type="InterPro" id="IPR029064">
    <property type="entry name" value="Ribosomal_eL30-like_sf"/>
</dbReference>
<dbReference type="InterPro" id="IPR013123">
    <property type="entry name" value="SpoU_subst-bd"/>
</dbReference>
<dbReference type="GO" id="GO:0005737">
    <property type="term" value="C:cytoplasm"/>
    <property type="evidence" value="ECO:0007669"/>
    <property type="project" value="UniProtKB-ARBA"/>
</dbReference>
<dbReference type="Gene3D" id="3.30.1330.30">
    <property type="match status" value="1"/>
</dbReference>
<evidence type="ECO:0000313" key="6">
    <source>
        <dbReference type="Proteomes" id="UP000034287"/>
    </source>
</evidence>
<sequence>MITSKENRKVRDLRKLHKKKYRSRTGRFLAEGEHLVEEAVKHGQTIHSVILHEAYEHAHLDLGDLELMFVSGDVMRSLSQLETPPGIVAQVSYVPPASSGQRVLTLDNVQDPGNLGTLIRTADAFGFDRVLLSPDTADPFSEKVLRSAQGSTFHVGIEIREAATAAKAFEGTVLATALIDAEPLDGIGTPDGPLMLILGNEGSGVGSDVIDAADRRVRIGMSGKSESLNVGIAGGILMHHFQA</sequence>
<dbReference type="PANTHER" id="PTHR43191:SF2">
    <property type="entry name" value="RRNA METHYLTRANSFERASE 3, MITOCHONDRIAL"/>
    <property type="match status" value="1"/>
</dbReference>
<keyword evidence="2" id="KW-0489">Methyltransferase</keyword>
<dbReference type="GO" id="GO:0006396">
    <property type="term" value="P:RNA processing"/>
    <property type="evidence" value="ECO:0007669"/>
    <property type="project" value="InterPro"/>
</dbReference>
<dbReference type="SUPFAM" id="SSF55315">
    <property type="entry name" value="L30e-like"/>
    <property type="match status" value="1"/>
</dbReference>
<dbReference type="Pfam" id="PF00588">
    <property type="entry name" value="SpoU_methylase"/>
    <property type="match status" value="1"/>
</dbReference>
<dbReference type="CDD" id="cd18095">
    <property type="entry name" value="SpoU-like_rRNA-MTase"/>
    <property type="match status" value="1"/>
</dbReference>
<name>A0A0M2STH7_9STAP</name>
<dbReference type="Gene3D" id="3.40.1280.10">
    <property type="match status" value="1"/>
</dbReference>
<protein>
    <recommendedName>
        <fullName evidence="4">RNA 2-O ribose methyltransferase substrate binding domain-containing protein</fullName>
    </recommendedName>
</protein>
<evidence type="ECO:0000313" key="5">
    <source>
        <dbReference type="EMBL" id="KKK35940.1"/>
    </source>
</evidence>
<dbReference type="InterPro" id="IPR001537">
    <property type="entry name" value="SpoU_MeTrfase"/>
</dbReference>
<dbReference type="InterPro" id="IPR029028">
    <property type="entry name" value="Alpha/beta_knot_MTases"/>
</dbReference>
<dbReference type="InterPro" id="IPR029026">
    <property type="entry name" value="tRNA_m1G_MTases_N"/>
</dbReference>
<evidence type="ECO:0000256" key="1">
    <source>
        <dbReference type="ARBA" id="ARBA00007228"/>
    </source>
</evidence>
<dbReference type="SUPFAM" id="SSF75217">
    <property type="entry name" value="alpha/beta knot"/>
    <property type="match status" value="1"/>
</dbReference>
<gene>
    <name evidence="5" type="ORF">WN59_02545</name>
</gene>
<evidence type="ECO:0000256" key="3">
    <source>
        <dbReference type="ARBA" id="ARBA00022679"/>
    </source>
</evidence>
<keyword evidence="3" id="KW-0808">Transferase</keyword>
<dbReference type="EMBL" id="LAYZ01000001">
    <property type="protein sequence ID" value="KKK35940.1"/>
    <property type="molecule type" value="Genomic_DNA"/>
</dbReference>
<comment type="caution">
    <text evidence="5">The sequence shown here is derived from an EMBL/GenBank/DDBJ whole genome shotgun (WGS) entry which is preliminary data.</text>
</comment>
<dbReference type="Proteomes" id="UP000034287">
    <property type="component" value="Unassembled WGS sequence"/>
</dbReference>
<dbReference type="STRING" id="1432562.WN59_02545"/>
<reference evidence="5 6" key="1">
    <citation type="submission" date="2015-04" db="EMBL/GenBank/DDBJ databases">
        <title>Taxonomic description and genome sequence of Salinicoccus sediminis sp. nov., a novel hyper halotolerant bacterium isolated from marine sediment.</title>
        <authorList>
            <person name="Mathan Kumar R."/>
            <person name="Kaur G."/>
            <person name="Kumar N."/>
            <person name="Kumar A."/>
            <person name="Singh N.K."/>
            <person name="Kaur N."/>
            <person name="Mayilraj S."/>
        </authorList>
    </citation>
    <scope>NUCLEOTIDE SEQUENCE [LARGE SCALE GENOMIC DNA]</scope>
    <source>
        <strain evidence="5 6">SV-16</strain>
    </source>
</reference>
<dbReference type="PANTHER" id="PTHR43191">
    <property type="entry name" value="RRNA METHYLTRANSFERASE 3"/>
    <property type="match status" value="1"/>
</dbReference>